<dbReference type="RefSeq" id="WP_406636963.1">
    <property type="nucleotide sequence ID" value="NZ_CP148033.1"/>
</dbReference>
<evidence type="ECO:0000313" key="7">
    <source>
        <dbReference type="EMBL" id="WXK94098.1"/>
    </source>
</evidence>
<dbReference type="PANTHER" id="PTHR30349">
    <property type="entry name" value="PHAGE INTEGRASE-RELATED"/>
    <property type="match status" value="1"/>
</dbReference>
<comment type="similarity">
    <text evidence="1">Belongs to the 'phage' integrase family.</text>
</comment>
<name>A0ABZ2RF66_9MICC</name>
<evidence type="ECO:0000256" key="3">
    <source>
        <dbReference type="ARBA" id="ARBA00023172"/>
    </source>
</evidence>
<dbReference type="InterPro" id="IPR011010">
    <property type="entry name" value="DNA_brk_join_enz"/>
</dbReference>
<evidence type="ECO:0000313" key="8">
    <source>
        <dbReference type="Proteomes" id="UP001623384"/>
    </source>
</evidence>
<dbReference type="InterPro" id="IPR010998">
    <property type="entry name" value="Integrase_recombinase_N"/>
</dbReference>
<dbReference type="InterPro" id="IPR002104">
    <property type="entry name" value="Integrase_catalytic"/>
</dbReference>
<evidence type="ECO:0000256" key="4">
    <source>
        <dbReference type="PROSITE-ProRule" id="PRU01248"/>
    </source>
</evidence>
<keyword evidence="8" id="KW-1185">Reference proteome</keyword>
<dbReference type="Proteomes" id="UP001623384">
    <property type="component" value="Chromosome"/>
</dbReference>
<evidence type="ECO:0000259" key="6">
    <source>
        <dbReference type="PROSITE" id="PS51900"/>
    </source>
</evidence>
<keyword evidence="2 4" id="KW-0238">DNA-binding</keyword>
<proteinExistence type="inferred from homology"/>
<dbReference type="InterPro" id="IPR013762">
    <property type="entry name" value="Integrase-like_cat_sf"/>
</dbReference>
<evidence type="ECO:0000256" key="2">
    <source>
        <dbReference type="ARBA" id="ARBA00023125"/>
    </source>
</evidence>
<evidence type="ECO:0000259" key="5">
    <source>
        <dbReference type="PROSITE" id="PS51898"/>
    </source>
</evidence>
<dbReference type="PANTHER" id="PTHR30349:SF64">
    <property type="entry name" value="PROPHAGE INTEGRASE INTD-RELATED"/>
    <property type="match status" value="1"/>
</dbReference>
<dbReference type="PROSITE" id="PS51898">
    <property type="entry name" value="TYR_RECOMBINASE"/>
    <property type="match status" value="1"/>
</dbReference>
<keyword evidence="3" id="KW-0233">DNA recombination</keyword>
<dbReference type="PROSITE" id="PS51900">
    <property type="entry name" value="CB"/>
    <property type="match status" value="1"/>
</dbReference>
<gene>
    <name evidence="7" type="ORF">WHH00_04640</name>
</gene>
<dbReference type="Gene3D" id="1.10.150.130">
    <property type="match status" value="1"/>
</dbReference>
<dbReference type="SUPFAM" id="SSF56349">
    <property type="entry name" value="DNA breaking-rejoining enzymes"/>
    <property type="match status" value="1"/>
</dbReference>
<accession>A0ABZ2RF66</accession>
<evidence type="ECO:0000256" key="1">
    <source>
        <dbReference type="ARBA" id="ARBA00008857"/>
    </source>
</evidence>
<sequence length="380" mass="42119">MAIKKLPGGKYQHDYRLDGHRIFKRFSTKAAAEAHDLQIRNAKAGGTLVDTRKGGKMRFHELYEEWIARIEESGARGTRPASPVTVAGYQQIYDNHIKPEFEHRPLAQIGLPVINAWLRTFDGDDARKRAHLQLGRMLQFAVDSGYLANNVAQNVVINNVPTPQPVREPVALRIGQLKELARQAGTGGRYEGADHDAYSLLVLFAGTTGLRWSEVAGLRADALVFGARPEVVVRTTLVLVNGRLEFRDTTKARKPRRVPIPPSVAEPLERHVETRGAEELVFTSPSGTELRSSNFARRIFHPAIERCQEADPSFPNLVFHDLRRTAVSLAVSAGANIKVVQQIAGHKSAVTTLDVYAQYFDEDAHSSARAVDALLRGEND</sequence>
<dbReference type="InterPro" id="IPR050090">
    <property type="entry name" value="Tyrosine_recombinase_XerCD"/>
</dbReference>
<dbReference type="InterPro" id="IPR044068">
    <property type="entry name" value="CB"/>
</dbReference>
<protein>
    <submittedName>
        <fullName evidence="7">Tyrosine-type recombinase/integrase</fullName>
    </submittedName>
</protein>
<dbReference type="EMBL" id="CP148033">
    <property type="protein sequence ID" value="WXK94098.1"/>
    <property type="molecule type" value="Genomic_DNA"/>
</dbReference>
<feature type="domain" description="Tyr recombinase" evidence="5">
    <location>
        <begin position="167"/>
        <end position="369"/>
    </location>
</feature>
<dbReference type="Gene3D" id="1.10.443.10">
    <property type="entry name" value="Intergrase catalytic core"/>
    <property type="match status" value="1"/>
</dbReference>
<feature type="domain" description="Core-binding (CB)" evidence="6">
    <location>
        <begin position="57"/>
        <end position="142"/>
    </location>
</feature>
<dbReference type="Pfam" id="PF00589">
    <property type="entry name" value="Phage_integrase"/>
    <property type="match status" value="1"/>
</dbReference>
<organism evidence="7 8">
    <name type="scientific">Pseudarthrobacter quantipunctorum</name>
    <dbReference type="NCBI Taxonomy" id="3128980"/>
    <lineage>
        <taxon>Bacteria</taxon>
        <taxon>Bacillati</taxon>
        <taxon>Actinomycetota</taxon>
        <taxon>Actinomycetes</taxon>
        <taxon>Micrococcales</taxon>
        <taxon>Micrococcaceae</taxon>
        <taxon>Pseudarthrobacter</taxon>
    </lineage>
</organism>
<reference evidence="7 8" key="1">
    <citation type="submission" date="2024-03" db="EMBL/GenBank/DDBJ databases">
        <title>Rhodococcus navarretei sp. nov. and Pseudarthrobacter quantumdoti sp. nov., two new species with the ability to biosynthesize Quantum Dots isolated from soil samples at Union Glacier, Antarctica.</title>
        <authorList>
            <person name="Vargas M."/>
        </authorList>
    </citation>
    <scope>NUCLEOTIDE SEQUENCE [LARGE SCALE GENOMIC DNA]</scope>
    <source>
        <strain evidence="7 8">RC-2-3</strain>
    </source>
</reference>